<dbReference type="PANTHER" id="PTHR43736:SF4">
    <property type="entry name" value="SLR1690 PROTEIN"/>
    <property type="match status" value="1"/>
</dbReference>
<dbReference type="EMBL" id="CP117880">
    <property type="protein sequence ID" value="WDF68456.1"/>
    <property type="molecule type" value="Genomic_DNA"/>
</dbReference>
<gene>
    <name evidence="2" type="ORF">PQ465_19445</name>
</gene>
<name>A0ABY7WJ16_9SPHI</name>
<dbReference type="RefSeq" id="WP_274267189.1">
    <property type="nucleotide sequence ID" value="NZ_CP117880.1"/>
</dbReference>
<evidence type="ECO:0000313" key="2">
    <source>
        <dbReference type="EMBL" id="WDF68456.1"/>
    </source>
</evidence>
<dbReference type="SUPFAM" id="SSF46785">
    <property type="entry name" value="Winged helix' DNA-binding domain"/>
    <property type="match status" value="1"/>
</dbReference>
<organism evidence="2 3">
    <name type="scientific">Sphingobacterium oryzagri</name>
    <dbReference type="NCBI Taxonomy" id="3025669"/>
    <lineage>
        <taxon>Bacteria</taxon>
        <taxon>Pseudomonadati</taxon>
        <taxon>Bacteroidota</taxon>
        <taxon>Sphingobacteriia</taxon>
        <taxon>Sphingobacteriales</taxon>
        <taxon>Sphingobacteriaceae</taxon>
        <taxon>Sphingobacterium</taxon>
    </lineage>
</organism>
<evidence type="ECO:0000259" key="1">
    <source>
        <dbReference type="PROSITE" id="PS51462"/>
    </source>
</evidence>
<dbReference type="Pfam" id="PF00293">
    <property type="entry name" value="NUDIX"/>
    <property type="match status" value="1"/>
</dbReference>
<dbReference type="Pfam" id="PF21906">
    <property type="entry name" value="WHD_NrtR"/>
    <property type="match status" value="1"/>
</dbReference>
<dbReference type="SUPFAM" id="SSF55811">
    <property type="entry name" value="Nudix"/>
    <property type="match status" value="1"/>
</dbReference>
<accession>A0ABY7WJ16</accession>
<dbReference type="InterPro" id="IPR000086">
    <property type="entry name" value="NUDIX_hydrolase_dom"/>
</dbReference>
<keyword evidence="3" id="KW-1185">Reference proteome</keyword>
<reference evidence="2 3" key="1">
    <citation type="submission" date="2023-02" db="EMBL/GenBank/DDBJ databases">
        <title>Genome sequence of Sphingobacterium sp. KACC 22765.</title>
        <authorList>
            <person name="Kim S."/>
            <person name="Heo J."/>
            <person name="Kwon S.-W."/>
        </authorList>
    </citation>
    <scope>NUCLEOTIDE SEQUENCE [LARGE SCALE GENOMIC DNA]</scope>
    <source>
        <strain evidence="2 3">KACC 22765</strain>
    </source>
</reference>
<dbReference type="PANTHER" id="PTHR43736">
    <property type="entry name" value="ADP-RIBOSE PYROPHOSPHATASE"/>
    <property type="match status" value="1"/>
</dbReference>
<protein>
    <submittedName>
        <fullName evidence="2">NUDIX domain-containing protein</fullName>
    </submittedName>
</protein>
<proteinExistence type="predicted"/>
<sequence>MIDYREELIRNSDNCHARYLPHVSVDTVIFGFHDDELRVLLLKMHFNKQWFLPGGYVLKQEDLSDAAKRVLQVRTGVQDVYLKEFGVFGKHDRSQKWFDDFDDTLWQKQRFISVGYYALVDYSKVVPSKDDWSEACEWKMLSELDELKLTMDHPAILQAGLEALRNDMLARPIGYNLLPEKFTIPQLQRLYETILDRKLNRGNFYRKITKYDLLEKVGEAKMDNAIKPQIVYQLNQKKYQAAMENGFRDKNGI</sequence>
<dbReference type="Gene3D" id="3.90.79.10">
    <property type="entry name" value="Nucleoside Triphosphate Pyrophosphohydrolase"/>
    <property type="match status" value="1"/>
</dbReference>
<dbReference type="PROSITE" id="PS51462">
    <property type="entry name" value="NUDIX"/>
    <property type="match status" value="1"/>
</dbReference>
<dbReference type="Proteomes" id="UP001221558">
    <property type="component" value="Chromosome"/>
</dbReference>
<dbReference type="InterPro" id="IPR036388">
    <property type="entry name" value="WH-like_DNA-bd_sf"/>
</dbReference>
<dbReference type="InterPro" id="IPR015797">
    <property type="entry name" value="NUDIX_hydrolase-like_dom_sf"/>
</dbReference>
<evidence type="ECO:0000313" key="3">
    <source>
        <dbReference type="Proteomes" id="UP001221558"/>
    </source>
</evidence>
<dbReference type="CDD" id="cd18873">
    <property type="entry name" value="NUDIX_NadM_like"/>
    <property type="match status" value="1"/>
</dbReference>
<dbReference type="InterPro" id="IPR054105">
    <property type="entry name" value="WHD_NrtR"/>
</dbReference>
<dbReference type="Gene3D" id="1.10.10.10">
    <property type="entry name" value="Winged helix-like DNA-binding domain superfamily/Winged helix DNA-binding domain"/>
    <property type="match status" value="1"/>
</dbReference>
<dbReference type="InterPro" id="IPR036390">
    <property type="entry name" value="WH_DNA-bd_sf"/>
</dbReference>
<feature type="domain" description="Nudix hydrolase" evidence="1">
    <location>
        <begin position="20"/>
        <end position="163"/>
    </location>
</feature>